<comment type="caution">
    <text evidence="1">The sequence shown here is derived from an EMBL/GenBank/DDBJ whole genome shotgun (WGS) entry which is preliminary data.</text>
</comment>
<accession>A0A1G2U6B6</accession>
<dbReference type="AlphaFoldDB" id="A0A1G2U6B6"/>
<reference evidence="1 2" key="1">
    <citation type="journal article" date="2016" name="Nat. Commun.">
        <title>Thousands of microbial genomes shed light on interconnected biogeochemical processes in an aquifer system.</title>
        <authorList>
            <person name="Anantharaman K."/>
            <person name="Brown C.T."/>
            <person name="Hug L.A."/>
            <person name="Sharon I."/>
            <person name="Castelle C.J."/>
            <person name="Probst A.J."/>
            <person name="Thomas B.C."/>
            <person name="Singh A."/>
            <person name="Wilkins M.J."/>
            <person name="Karaoz U."/>
            <person name="Brodie E.L."/>
            <person name="Williams K.H."/>
            <person name="Hubbard S.S."/>
            <person name="Banfield J.F."/>
        </authorList>
    </citation>
    <scope>NUCLEOTIDE SEQUENCE [LARGE SCALE GENOMIC DNA]</scope>
</reference>
<gene>
    <name evidence="1" type="ORF">A2920_01170</name>
</gene>
<protein>
    <submittedName>
        <fullName evidence="1">Uncharacterized protein</fullName>
    </submittedName>
</protein>
<proteinExistence type="predicted"/>
<evidence type="ECO:0000313" key="2">
    <source>
        <dbReference type="Proteomes" id="UP000179283"/>
    </source>
</evidence>
<dbReference type="Proteomes" id="UP000179283">
    <property type="component" value="Unassembled WGS sequence"/>
</dbReference>
<organism evidence="1 2">
    <name type="scientific">Candidatus Zambryskibacteria bacterium RIFCSPLOWO2_01_FULL_43_17</name>
    <dbReference type="NCBI Taxonomy" id="1802760"/>
    <lineage>
        <taxon>Bacteria</taxon>
        <taxon>Candidatus Zambryskiibacteriota</taxon>
    </lineage>
</organism>
<name>A0A1G2U6B6_9BACT</name>
<sequence>MGRTLSDKRVRKELVKKAAEELRRKGVTIENRDTIFRKIFGSPMIDPTISAEIWIRLQNR</sequence>
<evidence type="ECO:0000313" key="1">
    <source>
        <dbReference type="EMBL" id="OHB04540.1"/>
    </source>
</evidence>
<dbReference type="EMBL" id="MHWD01000008">
    <property type="protein sequence ID" value="OHB04540.1"/>
    <property type="molecule type" value="Genomic_DNA"/>
</dbReference>